<dbReference type="SMART" id="SM00385">
    <property type="entry name" value="CYCLIN"/>
    <property type="match status" value="2"/>
</dbReference>
<comment type="similarity">
    <text evidence="1 6">Belongs to the TFIIB family.</text>
</comment>
<dbReference type="GO" id="GO:0003700">
    <property type="term" value="F:DNA-binding transcription factor activity"/>
    <property type="evidence" value="ECO:0007669"/>
    <property type="project" value="UniProtKB-UniRule"/>
</dbReference>
<dbReference type="PRINTS" id="PR00685">
    <property type="entry name" value="TIFACTORIIB"/>
</dbReference>
<evidence type="ECO:0000313" key="9">
    <source>
        <dbReference type="EMBL" id="AAR39126.1"/>
    </source>
</evidence>
<evidence type="ECO:0000256" key="3">
    <source>
        <dbReference type="ARBA" id="ARBA00022737"/>
    </source>
</evidence>
<keyword evidence="6" id="KW-0479">Metal-binding</keyword>
<evidence type="ECO:0000256" key="2">
    <source>
        <dbReference type="ARBA" id="ARBA00013932"/>
    </source>
</evidence>
<dbReference type="Gene3D" id="1.10.472.170">
    <property type="match status" value="1"/>
</dbReference>
<evidence type="ECO:0000256" key="1">
    <source>
        <dbReference type="ARBA" id="ARBA00010857"/>
    </source>
</evidence>
<accession>Q74NG0</accession>
<protein>
    <recommendedName>
        <fullName evidence="2 6">Transcription initiation factor IIB</fullName>
        <shortName evidence="6">TFIIB</shortName>
    </recommendedName>
</protein>
<dbReference type="EnsemblBacteria" id="AAR39126">
    <property type="protein sequence ID" value="AAR39126"/>
    <property type="gene ID" value="NEQ276"/>
</dbReference>
<dbReference type="GO" id="GO:0017025">
    <property type="term" value="F:TBP-class protein binding"/>
    <property type="evidence" value="ECO:0007669"/>
    <property type="project" value="InterPro"/>
</dbReference>
<name>Q74NG0_NANEQ</name>
<feature type="repeat" description="1" evidence="6">
    <location>
        <begin position="118"/>
        <end position="201"/>
    </location>
</feature>
<sequence>MVLKKKEKLVCPNCGSENIIYDPKTGEYICKDCGYVIKIEFDLGPEWRHFDDETVDRRRGGAPLSYAKVGRGLSTEIGDTSEIYKLKGELKQKFMRMRKWHSRVALSAIDRNLKIALHELKKMVDKLNMPKYVEEEAARIYQKVVEKGLARGRNINTLLAGTLYLVIREYNIPRTLEELEKATGISKKDIAKAYRLIVRELGIKPKPISPADFVYRYASELNLPPEVTATAIEIIEEAKKKNIVSGRGPQGIAAAALYIAAIKHGKYVPLKKIGEIAKVTEVTIKNRYKEIINSLGIAEEIEKKRLQLENYGIED</sequence>
<evidence type="ECO:0000313" key="10">
    <source>
        <dbReference type="Proteomes" id="UP000000578"/>
    </source>
</evidence>
<dbReference type="PANTHER" id="PTHR11618:SF13">
    <property type="entry name" value="TRANSCRIPTION INITIATION FACTOR IIB"/>
    <property type="match status" value="1"/>
</dbReference>
<evidence type="ECO:0000256" key="7">
    <source>
        <dbReference type="PROSITE-ProRule" id="PRU00469"/>
    </source>
</evidence>
<dbReference type="AlphaFoldDB" id="Q74NG0"/>
<feature type="repeat" description="2" evidence="6">
    <location>
        <begin position="212"/>
        <end position="293"/>
    </location>
</feature>
<feature type="binding site" evidence="6">
    <location>
        <position position="14"/>
    </location>
    <ligand>
        <name>Zn(2+)</name>
        <dbReference type="ChEBI" id="CHEBI:29105"/>
    </ligand>
</feature>
<evidence type="ECO:0000256" key="5">
    <source>
        <dbReference type="ARBA" id="ARBA00023163"/>
    </source>
</evidence>
<dbReference type="PROSITE" id="PS00782">
    <property type="entry name" value="TFIIB"/>
    <property type="match status" value="1"/>
</dbReference>
<keyword evidence="7" id="KW-0863">Zinc-finger</keyword>
<feature type="domain" description="TFIIB-type" evidence="8">
    <location>
        <begin position="7"/>
        <end position="38"/>
    </location>
</feature>
<comment type="function">
    <text evidence="6">Stabilizes TBP binding to an archaeal box-A promoter. Also responsible for recruiting RNA polymerase II to the pre-initiation complex (DNA-TBP-TFIIB).</text>
</comment>
<proteinExistence type="inferred from homology"/>
<dbReference type="InterPro" id="IPR013137">
    <property type="entry name" value="Znf_TFIIB"/>
</dbReference>
<dbReference type="CDD" id="cd20550">
    <property type="entry name" value="CYCLIN_TFIIB_archaea_like_rpt2"/>
    <property type="match status" value="1"/>
</dbReference>
<keyword evidence="3 6" id="KW-0677">Repeat</keyword>
<dbReference type="PROSITE" id="PS51134">
    <property type="entry name" value="ZF_TFIIB"/>
    <property type="match status" value="1"/>
</dbReference>
<dbReference type="STRING" id="228908.NEQ276"/>
<dbReference type="Gene3D" id="1.10.472.10">
    <property type="entry name" value="Cyclin-like"/>
    <property type="match status" value="1"/>
</dbReference>
<dbReference type="InterPro" id="IPR023484">
    <property type="entry name" value="TFIIB_arc"/>
</dbReference>
<dbReference type="InterPro" id="IPR013763">
    <property type="entry name" value="Cyclin-like_dom"/>
</dbReference>
<dbReference type="HOGENOM" id="CLU_043736_0_1_2"/>
<dbReference type="HAMAP" id="MF_00383">
    <property type="entry name" value="TF2B_arch"/>
    <property type="match status" value="1"/>
</dbReference>
<keyword evidence="4 6" id="KW-0805">Transcription regulation</keyword>
<dbReference type="Pfam" id="PF08271">
    <property type="entry name" value="Zn_Ribbon_TF"/>
    <property type="match status" value="1"/>
</dbReference>
<reference evidence="9 10" key="1">
    <citation type="journal article" date="2003" name="Proc. Natl. Acad. Sci. U.S.A.">
        <title>The genome of Nanoarchaeum equitans: insights into early archaeal evolution and derived parasitism.</title>
        <authorList>
            <person name="Waters E."/>
            <person name="Hohn M.J."/>
            <person name="Ahel I."/>
            <person name="Graham D.E."/>
            <person name="Adams M.D."/>
            <person name="Barnstead M."/>
            <person name="Beeson K.Y."/>
            <person name="Bibbs L."/>
            <person name="Bolanos R."/>
            <person name="Keller M."/>
            <person name="Kretz K."/>
            <person name="Lin X."/>
            <person name="Mathur E."/>
            <person name="Ni J."/>
            <person name="Podar M."/>
            <person name="Richardson T."/>
            <person name="Sutton G.G."/>
            <person name="Simon M."/>
            <person name="Soll D."/>
            <person name="Stetter K.O."/>
            <person name="Short J.M."/>
            <person name="Noordewier M."/>
        </authorList>
    </citation>
    <scope>NUCLEOTIDE SEQUENCE [LARGE SCALE GENOMIC DNA]</scope>
    <source>
        <strain evidence="9 10">Kin4-M</strain>
    </source>
</reference>
<feature type="binding site" evidence="6">
    <location>
        <position position="11"/>
    </location>
    <ligand>
        <name>Zn(2+)</name>
        <dbReference type="ChEBI" id="CHEBI:29105"/>
    </ligand>
</feature>
<dbReference type="CDD" id="cd20549">
    <property type="entry name" value="CYCLIN_TFIIB_archaea_like_rpt1"/>
    <property type="match status" value="1"/>
</dbReference>
<dbReference type="SUPFAM" id="SSF47954">
    <property type="entry name" value="Cyclin-like"/>
    <property type="match status" value="2"/>
</dbReference>
<keyword evidence="6" id="KW-0862">Zinc</keyword>
<evidence type="ECO:0000256" key="6">
    <source>
        <dbReference type="HAMAP-Rule" id="MF_00383"/>
    </source>
</evidence>
<evidence type="ECO:0000256" key="4">
    <source>
        <dbReference type="ARBA" id="ARBA00023015"/>
    </source>
</evidence>
<keyword evidence="10" id="KW-1185">Reference proteome</keyword>
<dbReference type="GO" id="GO:0097550">
    <property type="term" value="C:transcription preinitiation complex"/>
    <property type="evidence" value="ECO:0007669"/>
    <property type="project" value="TreeGrafter"/>
</dbReference>
<evidence type="ECO:0000259" key="8">
    <source>
        <dbReference type="PROSITE" id="PS51134"/>
    </source>
</evidence>
<dbReference type="Proteomes" id="UP000000578">
    <property type="component" value="Chromosome"/>
</dbReference>
<gene>
    <name evidence="6" type="primary">tfb</name>
    <name evidence="9" type="ordered locus">NEQ276</name>
</gene>
<dbReference type="Pfam" id="PF00382">
    <property type="entry name" value="TFIIB"/>
    <property type="match status" value="2"/>
</dbReference>
<dbReference type="GO" id="GO:0070897">
    <property type="term" value="P:transcription preinitiation complex assembly"/>
    <property type="evidence" value="ECO:0007669"/>
    <property type="project" value="InterPro"/>
</dbReference>
<dbReference type="GO" id="GO:0008270">
    <property type="term" value="F:zinc ion binding"/>
    <property type="evidence" value="ECO:0007669"/>
    <property type="project" value="UniProtKB-UniRule"/>
</dbReference>
<dbReference type="InterPro" id="IPR013150">
    <property type="entry name" value="TFIIB_cyclin"/>
</dbReference>
<feature type="binding site" evidence="6">
    <location>
        <position position="30"/>
    </location>
    <ligand>
        <name>Zn(2+)</name>
        <dbReference type="ChEBI" id="CHEBI:29105"/>
    </ligand>
</feature>
<organism evidence="9 10">
    <name type="scientific">Nanoarchaeum equitans (strain Kin4-M)</name>
    <dbReference type="NCBI Taxonomy" id="228908"/>
    <lineage>
        <taxon>Archaea</taxon>
        <taxon>Nanobdellota</taxon>
        <taxon>Candidatus Nanoarchaeia</taxon>
        <taxon>Nanoarchaeales</taxon>
        <taxon>Nanoarchaeaceae</taxon>
        <taxon>Nanoarchaeum</taxon>
    </lineage>
</organism>
<dbReference type="PANTHER" id="PTHR11618">
    <property type="entry name" value="TRANSCRIPTION INITIATION FACTOR IIB-RELATED"/>
    <property type="match status" value="1"/>
</dbReference>
<dbReference type="EMBL" id="AE017199">
    <property type="protein sequence ID" value="AAR39126.1"/>
    <property type="molecule type" value="Genomic_DNA"/>
</dbReference>
<feature type="binding site" evidence="6">
    <location>
        <position position="33"/>
    </location>
    <ligand>
        <name>Zn(2+)</name>
        <dbReference type="ChEBI" id="CHEBI:29105"/>
    </ligand>
</feature>
<dbReference type="InterPro" id="IPR023486">
    <property type="entry name" value="TFIIB_CS"/>
</dbReference>
<keyword evidence="5 6" id="KW-0804">Transcription</keyword>
<dbReference type="InterPro" id="IPR036915">
    <property type="entry name" value="Cyclin-like_sf"/>
</dbReference>
<dbReference type="InterPro" id="IPR000812">
    <property type="entry name" value="TFIIB"/>
</dbReference>
<dbReference type="SUPFAM" id="SSF57783">
    <property type="entry name" value="Zinc beta-ribbon"/>
    <property type="match status" value="1"/>
</dbReference>
<dbReference type="KEGG" id="neq:NEQ276"/>